<proteinExistence type="predicted"/>
<keyword evidence="4" id="KW-1185">Reference proteome</keyword>
<protein>
    <recommendedName>
        <fullName evidence="5">Tetratricopeptide repeat protein 1</fullName>
    </recommendedName>
</protein>
<gene>
    <name evidence="3" type="ORF">CHIRRI_LOCUS6921</name>
</gene>
<dbReference type="InterPro" id="IPR011990">
    <property type="entry name" value="TPR-like_helical_dom_sf"/>
</dbReference>
<dbReference type="PANTHER" id="PTHR46014:SF1">
    <property type="entry name" value="TETRATRICOPEPTIDE REPEAT PROTEIN 1"/>
    <property type="match status" value="1"/>
</dbReference>
<dbReference type="PROSITE" id="PS50005">
    <property type="entry name" value="TPR"/>
    <property type="match status" value="1"/>
</dbReference>
<dbReference type="OrthoDB" id="1872379at2759"/>
<evidence type="ECO:0000256" key="2">
    <source>
        <dbReference type="SAM" id="MobiDB-lite"/>
    </source>
</evidence>
<dbReference type="InterPro" id="IPR019734">
    <property type="entry name" value="TPR_rpt"/>
</dbReference>
<reference evidence="3" key="2">
    <citation type="submission" date="2022-10" db="EMBL/GenBank/DDBJ databases">
        <authorList>
            <consortium name="ENA_rothamsted_submissions"/>
            <consortium name="culmorum"/>
            <person name="King R."/>
        </authorList>
    </citation>
    <scope>NUCLEOTIDE SEQUENCE</scope>
</reference>
<dbReference type="EMBL" id="OU895878">
    <property type="protein sequence ID" value="CAG9804026.1"/>
    <property type="molecule type" value="Genomic_DNA"/>
</dbReference>
<evidence type="ECO:0008006" key="5">
    <source>
        <dbReference type="Google" id="ProtNLM"/>
    </source>
</evidence>
<name>A0A9N9WS63_9DIPT</name>
<dbReference type="Gene3D" id="1.25.40.10">
    <property type="entry name" value="Tetratricopeptide repeat domain"/>
    <property type="match status" value="1"/>
</dbReference>
<feature type="repeat" description="TPR" evidence="1">
    <location>
        <begin position="148"/>
        <end position="181"/>
    </location>
</feature>
<dbReference type="SUPFAM" id="SSF48452">
    <property type="entry name" value="TPR-like"/>
    <property type="match status" value="1"/>
</dbReference>
<dbReference type="PANTHER" id="PTHR46014">
    <property type="entry name" value="TETRATRICOPEPTIDE REPEAT PROTEIN 1"/>
    <property type="match status" value="1"/>
</dbReference>
<accession>A0A9N9WS63</accession>
<evidence type="ECO:0000313" key="3">
    <source>
        <dbReference type="EMBL" id="CAG9804026.1"/>
    </source>
</evidence>
<reference evidence="3" key="1">
    <citation type="submission" date="2022-01" db="EMBL/GenBank/DDBJ databases">
        <authorList>
            <person name="King R."/>
        </authorList>
    </citation>
    <scope>NUCLEOTIDE SEQUENCE</scope>
</reference>
<organism evidence="3 4">
    <name type="scientific">Chironomus riparius</name>
    <dbReference type="NCBI Taxonomy" id="315576"/>
    <lineage>
        <taxon>Eukaryota</taxon>
        <taxon>Metazoa</taxon>
        <taxon>Ecdysozoa</taxon>
        <taxon>Arthropoda</taxon>
        <taxon>Hexapoda</taxon>
        <taxon>Insecta</taxon>
        <taxon>Pterygota</taxon>
        <taxon>Neoptera</taxon>
        <taxon>Endopterygota</taxon>
        <taxon>Diptera</taxon>
        <taxon>Nematocera</taxon>
        <taxon>Chironomoidea</taxon>
        <taxon>Chironomidae</taxon>
        <taxon>Chironominae</taxon>
        <taxon>Chironomus</taxon>
    </lineage>
</organism>
<dbReference type="SMART" id="SM00028">
    <property type="entry name" value="TPR"/>
    <property type="match status" value="3"/>
</dbReference>
<feature type="region of interest" description="Disordered" evidence="2">
    <location>
        <begin position="19"/>
        <end position="40"/>
    </location>
</feature>
<evidence type="ECO:0000256" key="1">
    <source>
        <dbReference type="PROSITE-ProRule" id="PRU00339"/>
    </source>
</evidence>
<sequence length="244" mass="28354">MEKEIKKIELIASDDEQFEDARAISDESSIDSKKEAEDADKFHECESNVIVDDESQKDYEKNQTDEEREQARLEALELKNKGNEEFRKQNFKKSIEIYTDALRKCPVICQDERSIVYGNRALSKVKLDLKTEAIDDCAKALEYNPKYVKVLLRRAVLYEEISMFDESLDDFKKVLEIDPGNIDARSAQLRLPTLINEKNEKMKEEMLEKLKDLGNMVLRPFGLSTNNFEMKQDPTGSYSINFKK</sequence>
<evidence type="ECO:0000313" key="4">
    <source>
        <dbReference type="Proteomes" id="UP001153620"/>
    </source>
</evidence>
<dbReference type="AlphaFoldDB" id="A0A9N9WS63"/>
<dbReference type="Proteomes" id="UP001153620">
    <property type="component" value="Chromosome 2"/>
</dbReference>
<dbReference type="InterPro" id="IPR052769">
    <property type="entry name" value="TPR_domain_protein"/>
</dbReference>
<keyword evidence="1" id="KW-0802">TPR repeat</keyword>
<dbReference type="Pfam" id="PF13181">
    <property type="entry name" value="TPR_8"/>
    <property type="match status" value="2"/>
</dbReference>